<comment type="caution">
    <text evidence="3">The sequence shown here is derived from an EMBL/GenBank/DDBJ whole genome shotgun (WGS) entry which is preliminary data.</text>
</comment>
<dbReference type="AlphaFoldDB" id="A0A229SPA2"/>
<dbReference type="Proteomes" id="UP000215199">
    <property type="component" value="Unassembled WGS sequence"/>
</dbReference>
<name>A0A229SPA2_9PSEU</name>
<evidence type="ECO:0000256" key="1">
    <source>
        <dbReference type="ARBA" id="ARBA00008520"/>
    </source>
</evidence>
<comment type="similarity">
    <text evidence="1">Belongs to the bacterial solute-binding protein 1 family.</text>
</comment>
<evidence type="ECO:0000313" key="3">
    <source>
        <dbReference type="EMBL" id="OXM60877.1"/>
    </source>
</evidence>
<proteinExistence type="inferred from homology"/>
<organism evidence="3 4">
    <name type="scientific">Amycolatopsis vastitatis</name>
    <dbReference type="NCBI Taxonomy" id="1905142"/>
    <lineage>
        <taxon>Bacteria</taxon>
        <taxon>Bacillati</taxon>
        <taxon>Actinomycetota</taxon>
        <taxon>Actinomycetes</taxon>
        <taxon>Pseudonocardiales</taxon>
        <taxon>Pseudonocardiaceae</taxon>
        <taxon>Amycolatopsis</taxon>
    </lineage>
</organism>
<keyword evidence="2" id="KW-0813">Transport</keyword>
<dbReference type="InterPro" id="IPR006059">
    <property type="entry name" value="SBP"/>
</dbReference>
<dbReference type="PANTHER" id="PTHR43649:SF29">
    <property type="entry name" value="OSMOPROTECTIVE COMPOUNDS-BINDING PROTEIN GGTB"/>
    <property type="match status" value="1"/>
</dbReference>
<gene>
    <name evidence="3" type="ORF">CF165_40540</name>
</gene>
<accession>A0A229SPA2</accession>
<sequence>MKNPLWTKLPLLALVVLLLGANACGTGGPGRVIVLASWTGAEEADFRTVLRAFTSATGIEFDYQGTRALDQVLASDVRHGTTPDVAVLPNPGALATYARGGKLEPLDTLLGPQPGYPQQWRDLEKAGTGRQYAVAVKADLKSAIWYDVTSLPGAKPRTWDDLVALSRDLTAAGRTPWCLGMGAPPISGWPGTDWIEDILLHSAGPDLYRQWVAGELPWTSPAVRRAWTDWGTLVAVPGAVRGGASAALLTDFGDAGRGLFTRPAGCLLEHLASFAMRGYLGMKRADGTAPRPERDFDFFPFPGPAVSEVSADLAAMFHDTPQARALMKYLASDEAQRIWPGLHRGSVFSIDRNVGGVYDDDVSRKVSSTLTSQRQAQQLLCFDASDLMPATMTAAFYRAVLEYLNDPARLDQLLADLETVRKSVPAGEWLNVPCGQSKEEK</sequence>
<dbReference type="OrthoDB" id="8663148at2"/>
<dbReference type="Gene3D" id="3.40.190.10">
    <property type="entry name" value="Periplasmic binding protein-like II"/>
    <property type="match status" value="2"/>
</dbReference>
<evidence type="ECO:0000256" key="2">
    <source>
        <dbReference type="ARBA" id="ARBA00022448"/>
    </source>
</evidence>
<dbReference type="InterPro" id="IPR050490">
    <property type="entry name" value="Bact_solute-bd_prot1"/>
</dbReference>
<dbReference type="SUPFAM" id="SSF53850">
    <property type="entry name" value="Periplasmic binding protein-like II"/>
    <property type="match status" value="1"/>
</dbReference>
<dbReference type="Pfam" id="PF01547">
    <property type="entry name" value="SBP_bac_1"/>
    <property type="match status" value="1"/>
</dbReference>
<dbReference type="EMBL" id="NMUL01000053">
    <property type="protein sequence ID" value="OXM60877.1"/>
    <property type="molecule type" value="Genomic_DNA"/>
</dbReference>
<dbReference type="RefSeq" id="WP_093952889.1">
    <property type="nucleotide sequence ID" value="NZ_NMUL01000053.1"/>
</dbReference>
<protein>
    <submittedName>
        <fullName evidence="3">ABC transporter substrate-binding protein</fullName>
    </submittedName>
</protein>
<dbReference type="PANTHER" id="PTHR43649">
    <property type="entry name" value="ARABINOSE-BINDING PROTEIN-RELATED"/>
    <property type="match status" value="1"/>
</dbReference>
<reference evidence="4" key="1">
    <citation type="submission" date="2017-07" db="EMBL/GenBank/DDBJ databases">
        <title>Comparative genome mining reveals phylogenetic distribution patterns of secondary metabolites in Amycolatopsis.</title>
        <authorList>
            <person name="Adamek M."/>
            <person name="Alanjary M."/>
            <person name="Sales-Ortells H."/>
            <person name="Goodfellow M."/>
            <person name="Bull A.T."/>
            <person name="Kalinowski J."/>
            <person name="Ziemert N."/>
        </authorList>
    </citation>
    <scope>NUCLEOTIDE SEQUENCE [LARGE SCALE GENOMIC DNA]</scope>
    <source>
        <strain evidence="4">H5</strain>
    </source>
</reference>
<keyword evidence="4" id="KW-1185">Reference proteome</keyword>
<evidence type="ECO:0000313" key="4">
    <source>
        <dbReference type="Proteomes" id="UP000215199"/>
    </source>
</evidence>